<comment type="caution">
    <text evidence="1">The sequence shown here is derived from an EMBL/GenBank/DDBJ whole genome shotgun (WGS) entry which is preliminary data.</text>
</comment>
<organism evidence="1 2">
    <name type="scientific">Vallitalea maricola</name>
    <dbReference type="NCBI Taxonomy" id="3074433"/>
    <lineage>
        <taxon>Bacteria</taxon>
        <taxon>Bacillati</taxon>
        <taxon>Bacillota</taxon>
        <taxon>Clostridia</taxon>
        <taxon>Lachnospirales</taxon>
        <taxon>Vallitaleaceae</taxon>
        <taxon>Vallitalea</taxon>
    </lineage>
</organism>
<name>A0ACB5URE5_9FIRM</name>
<evidence type="ECO:0000313" key="2">
    <source>
        <dbReference type="Proteomes" id="UP001374599"/>
    </source>
</evidence>
<dbReference type="Proteomes" id="UP001374599">
    <property type="component" value="Unassembled WGS sequence"/>
</dbReference>
<dbReference type="EMBL" id="BTPU01000104">
    <property type="protein sequence ID" value="GMQ65245.1"/>
    <property type="molecule type" value="Genomic_DNA"/>
</dbReference>
<keyword evidence="2" id="KW-1185">Reference proteome</keyword>
<gene>
    <name evidence="1" type="ORF">AN2V17_44870</name>
</gene>
<reference evidence="1" key="1">
    <citation type="submission" date="2023-09" db="EMBL/GenBank/DDBJ databases">
        <title>Vallitalea sediminicola and Vallitalea maricola sp. nov., anaerobic bacteria isolated from marine sediment.</title>
        <authorList>
            <person name="Hirano S."/>
            <person name="Maeda A."/>
            <person name="Terahara T."/>
            <person name="Mori K."/>
            <person name="Hamada M."/>
            <person name="Matsumoto R."/>
            <person name="Kobayashi T."/>
        </authorList>
    </citation>
    <scope>NUCLEOTIDE SEQUENCE</scope>
    <source>
        <strain evidence="1">AN17-2</strain>
    </source>
</reference>
<protein>
    <submittedName>
        <fullName evidence="1">Uncharacterized protein</fullName>
    </submittedName>
</protein>
<sequence>MKEQRIKIFLIMLLVIASITAYVLIIRPKGFGFVSGKVKLEVLNSLEYNPADKVHISKLGKNIVRSSKDGVTMMDTNGTTIWDKTFNMMNPKVIKEKNYLAVADISARDLYLFNENGFVRDYNVGSPILMFDINENGIVAIIGQKNKGHVIELFDADGTKLIHRETFTENDGYPLAFDISEDGSKMVTSYLYVKGNSLVSNLTFFNFSDNGSDYAERVTGGFSIDETVVPEIRFLDNEHVAAVGDNGILFYKVNVIPEEIEKIEVPNEISKVDYTEDKLLVIYGRPIKNEGNYKDNSLVTYNKEGKSLNVTEFDNEITRLIGNENKYYVESELFIREYYNGKINWESTVKGDVKDIIPFGNNTFLIVLQNEYEVVKLTK</sequence>
<proteinExistence type="predicted"/>
<accession>A0ACB5URE5</accession>
<evidence type="ECO:0000313" key="1">
    <source>
        <dbReference type="EMBL" id="GMQ65245.1"/>
    </source>
</evidence>